<accession>A0A9W9KBU5</accession>
<reference evidence="10" key="2">
    <citation type="journal article" date="2023" name="IMA Fungus">
        <title>Comparative genomic study of the Penicillium genus elucidates a diverse pangenome and 15 lateral gene transfer events.</title>
        <authorList>
            <person name="Petersen C."/>
            <person name="Sorensen T."/>
            <person name="Nielsen M.R."/>
            <person name="Sondergaard T.E."/>
            <person name="Sorensen J.L."/>
            <person name="Fitzpatrick D.A."/>
            <person name="Frisvad J.C."/>
            <person name="Nielsen K.L."/>
        </authorList>
    </citation>
    <scope>NUCLEOTIDE SEQUENCE</scope>
    <source>
        <strain evidence="10">IBT 30761</strain>
    </source>
</reference>
<evidence type="ECO:0000256" key="7">
    <source>
        <dbReference type="PIRNR" id="PIRNR031057"/>
    </source>
</evidence>
<dbReference type="GO" id="GO:0006772">
    <property type="term" value="P:thiamine metabolic process"/>
    <property type="evidence" value="ECO:0007669"/>
    <property type="project" value="InterPro"/>
</dbReference>
<dbReference type="InterPro" id="IPR007373">
    <property type="entry name" value="Thiamin_PyroPKinase_B1-bd"/>
</dbReference>
<dbReference type="OrthoDB" id="25149at2759"/>
<dbReference type="GO" id="GO:0004788">
    <property type="term" value="F:thiamine diphosphokinase activity"/>
    <property type="evidence" value="ECO:0007669"/>
    <property type="project" value="UniProtKB-UniRule"/>
</dbReference>
<evidence type="ECO:0000256" key="2">
    <source>
        <dbReference type="ARBA" id="ARBA00006785"/>
    </source>
</evidence>
<keyword evidence="3 7" id="KW-0808">Transferase</keyword>
<dbReference type="PIRSF" id="PIRSF031057">
    <property type="entry name" value="Thiamin_pyrophosphokinase"/>
    <property type="match status" value="1"/>
</dbReference>
<dbReference type="GO" id="GO:0030975">
    <property type="term" value="F:thiamine binding"/>
    <property type="evidence" value="ECO:0007669"/>
    <property type="project" value="UniProtKB-UniRule"/>
</dbReference>
<dbReference type="SMART" id="SM00983">
    <property type="entry name" value="TPK_B1_binding"/>
    <property type="match status" value="1"/>
</dbReference>
<protein>
    <recommendedName>
        <fullName evidence="7">Thiamine pyrophosphokinase</fullName>
        <ecNumber evidence="7">2.7.6.2</ecNumber>
    </recommendedName>
</protein>
<dbReference type="GeneID" id="81357806"/>
<feature type="region of interest" description="Disordered" evidence="8">
    <location>
        <begin position="121"/>
        <end position="143"/>
    </location>
</feature>
<dbReference type="InterPro" id="IPR036759">
    <property type="entry name" value="TPK_catalytic_sf"/>
</dbReference>
<dbReference type="Proteomes" id="UP001149074">
    <property type="component" value="Unassembled WGS sequence"/>
</dbReference>
<dbReference type="RefSeq" id="XP_056474986.1">
    <property type="nucleotide sequence ID" value="XM_056618827.1"/>
</dbReference>
<dbReference type="EC" id="2.7.6.2" evidence="7"/>
<dbReference type="Gene3D" id="3.40.50.10240">
    <property type="entry name" value="Thiamin pyrophosphokinase, catalytic domain"/>
    <property type="match status" value="1"/>
</dbReference>
<dbReference type="Gene3D" id="2.60.120.320">
    <property type="entry name" value="Thiamin pyrophosphokinase, thiamin-binding domain"/>
    <property type="match status" value="1"/>
</dbReference>
<comment type="pathway">
    <text evidence="1 7">Cofactor biosynthesis; thiamine diphosphate biosynthesis; thiamine diphosphate from thiamine: step 1/1.</text>
</comment>
<dbReference type="Pfam" id="PF04263">
    <property type="entry name" value="TPK_catalytic"/>
    <property type="match status" value="1"/>
</dbReference>
<dbReference type="InterPro" id="IPR006282">
    <property type="entry name" value="Thi_PPkinase"/>
</dbReference>
<dbReference type="Pfam" id="PF04265">
    <property type="entry name" value="TPK_B1_binding"/>
    <property type="match status" value="1"/>
</dbReference>
<keyword evidence="5 7" id="KW-0418">Kinase</keyword>
<dbReference type="SUPFAM" id="SSF63999">
    <property type="entry name" value="Thiamin pyrophosphokinase, catalytic domain"/>
    <property type="match status" value="1"/>
</dbReference>
<reference evidence="10" key="1">
    <citation type="submission" date="2022-11" db="EMBL/GenBank/DDBJ databases">
        <authorList>
            <person name="Petersen C."/>
        </authorList>
    </citation>
    <scope>NUCLEOTIDE SEQUENCE</scope>
    <source>
        <strain evidence="10">IBT 30761</strain>
    </source>
</reference>
<name>A0A9W9KBU5_9EURO</name>
<keyword evidence="11" id="KW-1185">Reference proteome</keyword>
<proteinExistence type="inferred from homology"/>
<evidence type="ECO:0000256" key="1">
    <source>
        <dbReference type="ARBA" id="ARBA00005078"/>
    </source>
</evidence>
<evidence type="ECO:0000259" key="9">
    <source>
        <dbReference type="SMART" id="SM00983"/>
    </source>
</evidence>
<dbReference type="InterPro" id="IPR036371">
    <property type="entry name" value="TPK_B1-bd_sf"/>
</dbReference>
<organism evidence="10 11">
    <name type="scientific">Penicillium argentinense</name>
    <dbReference type="NCBI Taxonomy" id="1131581"/>
    <lineage>
        <taxon>Eukaryota</taxon>
        <taxon>Fungi</taxon>
        <taxon>Dikarya</taxon>
        <taxon>Ascomycota</taxon>
        <taxon>Pezizomycotina</taxon>
        <taxon>Eurotiomycetes</taxon>
        <taxon>Eurotiomycetidae</taxon>
        <taxon>Eurotiales</taxon>
        <taxon>Aspergillaceae</taxon>
        <taxon>Penicillium</taxon>
    </lineage>
</organism>
<dbReference type="GO" id="GO:0005524">
    <property type="term" value="F:ATP binding"/>
    <property type="evidence" value="ECO:0007669"/>
    <property type="project" value="UniProtKB-UniRule"/>
</dbReference>
<evidence type="ECO:0000313" key="10">
    <source>
        <dbReference type="EMBL" id="KAJ5099332.1"/>
    </source>
</evidence>
<evidence type="ECO:0000256" key="8">
    <source>
        <dbReference type="SAM" id="MobiDB-lite"/>
    </source>
</evidence>
<keyword evidence="6 7" id="KW-0067">ATP-binding</keyword>
<comment type="caution">
    <text evidence="10">The sequence shown here is derived from an EMBL/GenBank/DDBJ whole genome shotgun (WGS) entry which is preliminary data.</text>
</comment>
<dbReference type="PANTHER" id="PTHR13622:SF8">
    <property type="entry name" value="THIAMIN PYROPHOSPHOKINASE 1"/>
    <property type="match status" value="1"/>
</dbReference>
<evidence type="ECO:0000313" key="11">
    <source>
        <dbReference type="Proteomes" id="UP001149074"/>
    </source>
</evidence>
<evidence type="ECO:0000256" key="5">
    <source>
        <dbReference type="ARBA" id="ARBA00022777"/>
    </source>
</evidence>
<dbReference type="InterPro" id="IPR016966">
    <property type="entry name" value="Thiamin_pyrophosphokinase_euk"/>
</dbReference>
<sequence length="332" mass="37465">MEWDPSRFFRTEDSPSPYALLVLNQPINEKAFRALREHASFIICADGAANYFYEMMKGHGTESTELPDKIVGDLDSIRPAVKEHYEKLGVSIYKYQDQYLPDFAKCLKYINANATEIIASSHQQPATGNTTSTNSENAQSAADAEQNQKLDIVILGGLGGRVDQAFSQIHYLYMMSQTQQEMLETKARRVNEDDDHSRSYIFKQASGGQLYLVSEASITFILQQGKNTIHTPGTKRPDLPQAESRSEDESRKRKRDEEKEPEYFFEENIGIIPLTGPTSITTEGFEWDVQDWHTSIGGGPLSTSNHIRADVVSVEAPVPILFTVELAERFRR</sequence>
<comment type="catalytic activity">
    <reaction evidence="7">
        <text>thiamine + ATP = thiamine diphosphate + AMP + H(+)</text>
        <dbReference type="Rhea" id="RHEA:11576"/>
        <dbReference type="ChEBI" id="CHEBI:15378"/>
        <dbReference type="ChEBI" id="CHEBI:18385"/>
        <dbReference type="ChEBI" id="CHEBI:30616"/>
        <dbReference type="ChEBI" id="CHEBI:58937"/>
        <dbReference type="ChEBI" id="CHEBI:456215"/>
    </reaction>
</comment>
<dbReference type="GO" id="GO:0016301">
    <property type="term" value="F:kinase activity"/>
    <property type="evidence" value="ECO:0007669"/>
    <property type="project" value="UniProtKB-UniRule"/>
</dbReference>
<evidence type="ECO:0000256" key="4">
    <source>
        <dbReference type="ARBA" id="ARBA00022741"/>
    </source>
</evidence>
<evidence type="ECO:0000256" key="3">
    <source>
        <dbReference type="ARBA" id="ARBA00022679"/>
    </source>
</evidence>
<dbReference type="PANTHER" id="PTHR13622">
    <property type="entry name" value="THIAMIN PYROPHOSPHOKINASE"/>
    <property type="match status" value="1"/>
</dbReference>
<keyword evidence="4 7" id="KW-0547">Nucleotide-binding</keyword>
<dbReference type="GO" id="GO:0009229">
    <property type="term" value="P:thiamine diphosphate biosynthetic process"/>
    <property type="evidence" value="ECO:0007669"/>
    <property type="project" value="UniProtKB-UniRule"/>
</dbReference>
<dbReference type="CDD" id="cd07995">
    <property type="entry name" value="TPK"/>
    <property type="match status" value="1"/>
</dbReference>
<feature type="domain" description="Thiamin pyrophosphokinase thiamin-binding" evidence="9">
    <location>
        <begin position="225"/>
        <end position="320"/>
    </location>
</feature>
<comment type="similarity">
    <text evidence="2 7">Belongs to the thiamine pyrophosphokinase family.</text>
</comment>
<dbReference type="AlphaFoldDB" id="A0A9W9KBU5"/>
<dbReference type="InterPro" id="IPR007371">
    <property type="entry name" value="TPK_catalytic"/>
</dbReference>
<dbReference type="EMBL" id="JAPQKI010000005">
    <property type="protein sequence ID" value="KAJ5099332.1"/>
    <property type="molecule type" value="Genomic_DNA"/>
</dbReference>
<evidence type="ECO:0000256" key="6">
    <source>
        <dbReference type="ARBA" id="ARBA00022840"/>
    </source>
</evidence>
<gene>
    <name evidence="10" type="ORF">N7532_006333</name>
</gene>
<feature type="region of interest" description="Disordered" evidence="8">
    <location>
        <begin position="228"/>
        <end position="260"/>
    </location>
</feature>
<dbReference type="SUPFAM" id="SSF63862">
    <property type="entry name" value="Thiamin pyrophosphokinase, substrate-binding domain"/>
    <property type="match status" value="1"/>
</dbReference>
<feature type="compositionally biased region" description="Basic and acidic residues" evidence="8">
    <location>
        <begin position="244"/>
        <end position="260"/>
    </location>
</feature>